<dbReference type="InterPro" id="IPR001226">
    <property type="entry name" value="Flavodoxin_CS"/>
</dbReference>
<gene>
    <name evidence="9" type="ORF">NCTC13079_00142</name>
</gene>
<comment type="cofactor">
    <cofactor evidence="1 7">
        <name>FMN</name>
        <dbReference type="ChEBI" id="CHEBI:58210"/>
    </cofactor>
</comment>
<dbReference type="EMBL" id="LR134523">
    <property type="protein sequence ID" value="VEJ34414.1"/>
    <property type="molecule type" value="Genomic_DNA"/>
</dbReference>
<organism evidence="9 10">
    <name type="scientific">Aedoeadaptatus ivorii</name>
    <dbReference type="NCBI Taxonomy" id="54006"/>
    <lineage>
        <taxon>Bacteria</taxon>
        <taxon>Bacillati</taxon>
        <taxon>Bacillota</taxon>
        <taxon>Tissierellia</taxon>
        <taxon>Tissierellales</taxon>
        <taxon>Peptoniphilaceae</taxon>
        <taxon>Aedoeadaptatus</taxon>
    </lineage>
</organism>
<sequence length="139" mass="14796">MIPVVYWSGTGNTEAMAKAVAEGIANAGGEAELIEVADATADTVRAAEKIAFGCPAMGAEELEESYMRPFMDEVNSDLKGKHVLLFGSYEWADGEWMERWEDEVRGLGVASVDVLIVKGTPTEEDANDCMASGGALCKA</sequence>
<proteinExistence type="inferred from homology"/>
<dbReference type="GO" id="GO:0016651">
    <property type="term" value="F:oxidoreductase activity, acting on NAD(P)H"/>
    <property type="evidence" value="ECO:0007669"/>
    <property type="project" value="UniProtKB-ARBA"/>
</dbReference>
<evidence type="ECO:0000313" key="9">
    <source>
        <dbReference type="EMBL" id="VEJ34414.1"/>
    </source>
</evidence>
<protein>
    <recommendedName>
        <fullName evidence="7">Flavodoxin</fullName>
    </recommendedName>
</protein>
<evidence type="ECO:0000313" key="10">
    <source>
        <dbReference type="Proteomes" id="UP000269544"/>
    </source>
</evidence>
<dbReference type="AlphaFoldDB" id="A0A3S4Z2V9"/>
<evidence type="ECO:0000256" key="7">
    <source>
        <dbReference type="RuleBase" id="RU367037"/>
    </source>
</evidence>
<dbReference type="NCBIfam" id="TIGR01753">
    <property type="entry name" value="flav_short"/>
    <property type="match status" value="1"/>
</dbReference>
<comment type="function">
    <text evidence="7">Low-potential electron donor to a number of redox enzymes.</text>
</comment>
<evidence type="ECO:0000256" key="1">
    <source>
        <dbReference type="ARBA" id="ARBA00001917"/>
    </source>
</evidence>
<evidence type="ECO:0000256" key="3">
    <source>
        <dbReference type="ARBA" id="ARBA00022448"/>
    </source>
</evidence>
<name>A0A3S4Z2V9_9FIRM</name>
<keyword evidence="5 7" id="KW-0288">FMN</keyword>
<dbReference type="KEGG" id="piv:NCTC13079_00142"/>
<dbReference type="GO" id="GO:0009055">
    <property type="term" value="F:electron transfer activity"/>
    <property type="evidence" value="ECO:0007669"/>
    <property type="project" value="UniProtKB-UniRule"/>
</dbReference>
<comment type="similarity">
    <text evidence="2 7">Belongs to the flavodoxin family.</text>
</comment>
<keyword evidence="10" id="KW-1185">Reference proteome</keyword>
<evidence type="ECO:0000256" key="6">
    <source>
        <dbReference type="ARBA" id="ARBA00022982"/>
    </source>
</evidence>
<dbReference type="OrthoDB" id="9790745at2"/>
<dbReference type="RefSeq" id="WP_126464622.1">
    <property type="nucleotide sequence ID" value="NZ_LR134523.1"/>
</dbReference>
<reference evidence="9 10" key="1">
    <citation type="submission" date="2018-12" db="EMBL/GenBank/DDBJ databases">
        <authorList>
            <consortium name="Pathogen Informatics"/>
        </authorList>
    </citation>
    <scope>NUCLEOTIDE SEQUENCE [LARGE SCALE GENOMIC DNA]</scope>
    <source>
        <strain evidence="9 10">NCTC13079</strain>
    </source>
</reference>
<dbReference type="PROSITE" id="PS00201">
    <property type="entry name" value="FLAVODOXIN"/>
    <property type="match status" value="1"/>
</dbReference>
<dbReference type="InterPro" id="IPR008254">
    <property type="entry name" value="Flavodoxin/NO_synth"/>
</dbReference>
<dbReference type="Pfam" id="PF00258">
    <property type="entry name" value="Flavodoxin_1"/>
    <property type="match status" value="1"/>
</dbReference>
<evidence type="ECO:0000256" key="5">
    <source>
        <dbReference type="ARBA" id="ARBA00022643"/>
    </source>
</evidence>
<dbReference type="SUPFAM" id="SSF52218">
    <property type="entry name" value="Flavoproteins"/>
    <property type="match status" value="1"/>
</dbReference>
<evidence type="ECO:0000256" key="2">
    <source>
        <dbReference type="ARBA" id="ARBA00005267"/>
    </source>
</evidence>
<accession>A0A3S4Z2V9</accession>
<keyword evidence="6 7" id="KW-0249">Electron transport</keyword>
<evidence type="ECO:0000259" key="8">
    <source>
        <dbReference type="PROSITE" id="PS50902"/>
    </source>
</evidence>
<dbReference type="PROSITE" id="PS50902">
    <property type="entry name" value="FLAVODOXIN_LIKE"/>
    <property type="match status" value="1"/>
</dbReference>
<keyword evidence="4 7" id="KW-0285">Flavoprotein</keyword>
<evidence type="ECO:0000256" key="4">
    <source>
        <dbReference type="ARBA" id="ARBA00022630"/>
    </source>
</evidence>
<dbReference type="InterPro" id="IPR010087">
    <property type="entry name" value="Flav_short"/>
</dbReference>
<dbReference type="InterPro" id="IPR029039">
    <property type="entry name" value="Flavoprotein-like_sf"/>
</dbReference>
<keyword evidence="3 7" id="KW-0813">Transport</keyword>
<dbReference type="PANTHER" id="PTHR43717:SF1">
    <property type="entry name" value="ANAEROBIC NITRIC OXIDE REDUCTASE FLAVORUBREDOXIN"/>
    <property type="match status" value="1"/>
</dbReference>
<dbReference type="GO" id="GO:0010181">
    <property type="term" value="F:FMN binding"/>
    <property type="evidence" value="ECO:0007669"/>
    <property type="project" value="UniProtKB-UniRule"/>
</dbReference>
<dbReference type="Proteomes" id="UP000269544">
    <property type="component" value="Chromosome"/>
</dbReference>
<feature type="domain" description="Flavodoxin-like" evidence="8">
    <location>
        <begin position="2"/>
        <end position="137"/>
    </location>
</feature>
<dbReference type="Gene3D" id="3.40.50.360">
    <property type="match status" value="1"/>
</dbReference>
<dbReference type="PANTHER" id="PTHR43717">
    <property type="entry name" value="ANAEROBIC NITRIC OXIDE REDUCTASE FLAVORUBREDOXIN"/>
    <property type="match status" value="1"/>
</dbReference>